<reference evidence="2" key="1">
    <citation type="submission" date="2016-10" db="EMBL/GenBank/DDBJ databases">
        <authorList>
            <person name="Varghese N."/>
            <person name="Submissions S."/>
        </authorList>
    </citation>
    <scope>NUCLEOTIDE SEQUENCE [LARGE SCALE GENOMIC DNA]</scope>
    <source>
        <strain evidence="2">DSM 45245</strain>
    </source>
</reference>
<name>A0A1H3TA01_9ACTN</name>
<evidence type="ECO:0000313" key="2">
    <source>
        <dbReference type="Proteomes" id="UP000242415"/>
    </source>
</evidence>
<dbReference type="EMBL" id="FNPH01000021">
    <property type="protein sequence ID" value="SDZ47092.1"/>
    <property type="molecule type" value="Genomic_DNA"/>
</dbReference>
<proteinExistence type="predicted"/>
<gene>
    <name evidence="1" type="ORF">SAMN05444365_12113</name>
</gene>
<dbReference type="AlphaFoldDB" id="A0A1H3TA01"/>
<protein>
    <submittedName>
        <fullName evidence="1">Uncharacterized protein</fullName>
    </submittedName>
</protein>
<sequence>MRLADGAVLSFRMAGVAEDKCSYEDVWLFEHENVGGERLRFSLCAGHHHDTRRPIPRRCNTRHGLAHHPG</sequence>
<dbReference type="STRING" id="405436.SAMN05444365_12113"/>
<evidence type="ECO:0000313" key="1">
    <source>
        <dbReference type="EMBL" id="SDZ47092.1"/>
    </source>
</evidence>
<dbReference type="Proteomes" id="UP000242415">
    <property type="component" value="Unassembled WGS sequence"/>
</dbReference>
<organism evidence="1 2">
    <name type="scientific">Micromonospora pattaloongensis</name>
    <dbReference type="NCBI Taxonomy" id="405436"/>
    <lineage>
        <taxon>Bacteria</taxon>
        <taxon>Bacillati</taxon>
        <taxon>Actinomycetota</taxon>
        <taxon>Actinomycetes</taxon>
        <taxon>Micromonosporales</taxon>
        <taxon>Micromonosporaceae</taxon>
        <taxon>Micromonospora</taxon>
    </lineage>
</organism>
<accession>A0A1H3TA01</accession>
<keyword evidence="2" id="KW-1185">Reference proteome</keyword>